<dbReference type="PANTHER" id="PTHR33164:SF43">
    <property type="entry name" value="HTH-TYPE TRANSCRIPTIONAL REPRESSOR YETL"/>
    <property type="match status" value="1"/>
</dbReference>
<dbReference type="GO" id="GO:0003700">
    <property type="term" value="F:DNA-binding transcription factor activity"/>
    <property type="evidence" value="ECO:0007669"/>
    <property type="project" value="InterPro"/>
</dbReference>
<dbReference type="Proteomes" id="UP001149140">
    <property type="component" value="Unassembled WGS sequence"/>
</dbReference>
<evidence type="ECO:0000259" key="4">
    <source>
        <dbReference type="PROSITE" id="PS50995"/>
    </source>
</evidence>
<dbReference type="PROSITE" id="PS50995">
    <property type="entry name" value="HTH_MARR_2"/>
    <property type="match status" value="1"/>
</dbReference>
<dbReference type="PRINTS" id="PR00598">
    <property type="entry name" value="HTHMARR"/>
</dbReference>
<dbReference type="Gene3D" id="1.10.10.10">
    <property type="entry name" value="Winged helix-like DNA-binding domain superfamily/Winged helix DNA-binding domain"/>
    <property type="match status" value="1"/>
</dbReference>
<sequence length="158" mass="17266">MDRVSEPDFAILIVAANRCVADRLGAAVATAGGETMRPSFGFVIRAVAAEQPTVSRLAELLGVTKQAASRLTDDMVSLGYLERVGDPADRRRTLLHLSPTGERVRARARQESEAMEAELRERFGDEQVSHLRALLADFVERHGGGQELAHNRSRATTD</sequence>
<dbReference type="AlphaFoldDB" id="A0A9X3N3R5"/>
<name>A0A9X3N3R5_9ACTN</name>
<accession>A0A9X3N3R5</accession>
<gene>
    <name evidence="5" type="ORF">OM076_28795</name>
</gene>
<keyword evidence="3" id="KW-0804">Transcription</keyword>
<evidence type="ECO:0000256" key="2">
    <source>
        <dbReference type="ARBA" id="ARBA00023125"/>
    </source>
</evidence>
<dbReference type="GO" id="GO:0006950">
    <property type="term" value="P:response to stress"/>
    <property type="evidence" value="ECO:0007669"/>
    <property type="project" value="TreeGrafter"/>
</dbReference>
<evidence type="ECO:0000256" key="1">
    <source>
        <dbReference type="ARBA" id="ARBA00023015"/>
    </source>
</evidence>
<keyword evidence="1" id="KW-0805">Transcription regulation</keyword>
<reference evidence="5" key="1">
    <citation type="submission" date="2022-10" db="EMBL/GenBank/DDBJ databases">
        <title>The WGS of Solirubrobacter ginsenosidimutans DSM 21036.</title>
        <authorList>
            <person name="Jiang Z."/>
        </authorList>
    </citation>
    <scope>NUCLEOTIDE SEQUENCE</scope>
    <source>
        <strain evidence="5">DSM 21036</strain>
    </source>
</reference>
<dbReference type="SMART" id="SM00347">
    <property type="entry name" value="HTH_MARR"/>
    <property type="match status" value="1"/>
</dbReference>
<dbReference type="GO" id="GO:0003677">
    <property type="term" value="F:DNA binding"/>
    <property type="evidence" value="ECO:0007669"/>
    <property type="project" value="UniProtKB-KW"/>
</dbReference>
<dbReference type="PANTHER" id="PTHR33164">
    <property type="entry name" value="TRANSCRIPTIONAL REGULATOR, MARR FAMILY"/>
    <property type="match status" value="1"/>
</dbReference>
<evidence type="ECO:0000256" key="3">
    <source>
        <dbReference type="ARBA" id="ARBA00023163"/>
    </source>
</evidence>
<feature type="domain" description="HTH marR-type" evidence="4">
    <location>
        <begin position="1"/>
        <end position="140"/>
    </location>
</feature>
<dbReference type="InterPro" id="IPR036388">
    <property type="entry name" value="WH-like_DNA-bd_sf"/>
</dbReference>
<evidence type="ECO:0000313" key="6">
    <source>
        <dbReference type="Proteomes" id="UP001149140"/>
    </source>
</evidence>
<comment type="caution">
    <text evidence="5">The sequence shown here is derived from an EMBL/GenBank/DDBJ whole genome shotgun (WGS) entry which is preliminary data.</text>
</comment>
<dbReference type="InterPro" id="IPR039422">
    <property type="entry name" value="MarR/SlyA-like"/>
</dbReference>
<dbReference type="SUPFAM" id="SSF46785">
    <property type="entry name" value="Winged helix' DNA-binding domain"/>
    <property type="match status" value="1"/>
</dbReference>
<keyword evidence="6" id="KW-1185">Reference proteome</keyword>
<dbReference type="Pfam" id="PF12802">
    <property type="entry name" value="MarR_2"/>
    <property type="match status" value="1"/>
</dbReference>
<dbReference type="RefSeq" id="WP_270043554.1">
    <property type="nucleotide sequence ID" value="NZ_JAPDOD010000032.1"/>
</dbReference>
<dbReference type="InterPro" id="IPR023187">
    <property type="entry name" value="Tscrpt_reg_MarR-type_CS"/>
</dbReference>
<dbReference type="EMBL" id="JAPDOD010000032">
    <property type="protein sequence ID" value="MDA0164303.1"/>
    <property type="molecule type" value="Genomic_DNA"/>
</dbReference>
<evidence type="ECO:0000313" key="5">
    <source>
        <dbReference type="EMBL" id="MDA0164303.1"/>
    </source>
</evidence>
<dbReference type="InterPro" id="IPR036390">
    <property type="entry name" value="WH_DNA-bd_sf"/>
</dbReference>
<keyword evidence="2" id="KW-0238">DNA-binding</keyword>
<protein>
    <submittedName>
        <fullName evidence="5">MarR family winged helix-turn-helix transcriptional regulator</fullName>
    </submittedName>
</protein>
<organism evidence="5 6">
    <name type="scientific">Solirubrobacter ginsenosidimutans</name>
    <dbReference type="NCBI Taxonomy" id="490573"/>
    <lineage>
        <taxon>Bacteria</taxon>
        <taxon>Bacillati</taxon>
        <taxon>Actinomycetota</taxon>
        <taxon>Thermoleophilia</taxon>
        <taxon>Solirubrobacterales</taxon>
        <taxon>Solirubrobacteraceae</taxon>
        <taxon>Solirubrobacter</taxon>
    </lineage>
</organism>
<proteinExistence type="predicted"/>
<dbReference type="PROSITE" id="PS01117">
    <property type="entry name" value="HTH_MARR_1"/>
    <property type="match status" value="1"/>
</dbReference>
<dbReference type="InterPro" id="IPR000835">
    <property type="entry name" value="HTH_MarR-typ"/>
</dbReference>